<dbReference type="AlphaFoldDB" id="A0A7G5N2W1"/>
<accession>A0A7G5N2W1</accession>
<dbReference type="Proteomes" id="UP000515789">
    <property type="component" value="Chromosome"/>
</dbReference>
<proteinExistence type="predicted"/>
<gene>
    <name evidence="1" type="ORF">E5259_28590</name>
</gene>
<evidence type="ECO:0000313" key="1">
    <source>
        <dbReference type="EMBL" id="QMW81204.1"/>
    </source>
</evidence>
<evidence type="ECO:0000313" key="2">
    <source>
        <dbReference type="Proteomes" id="UP000515789"/>
    </source>
</evidence>
<reference evidence="1 2" key="1">
    <citation type="submission" date="2019-04" db="EMBL/GenBank/DDBJ databases">
        <authorList>
            <person name="Schori C."/>
            <person name="Ahrens C."/>
        </authorList>
    </citation>
    <scope>NUCLEOTIDE SEQUENCE [LARGE SCALE GENOMIC DNA]</scope>
    <source>
        <strain evidence="1 2">DSM 2950</strain>
    </source>
</reference>
<sequence length="77" mass="8915">MRRYESPYNGKRYLLNTNTGEIHDLDSETVSCLINEINHEHIYMADTYDEAQVHAVLVEHTYNPNGCHYCIPSKDNG</sequence>
<protein>
    <submittedName>
        <fullName evidence="1">3-hydroxyacyl-CoA dehydrogenase</fullName>
    </submittedName>
</protein>
<organism evidence="1 2">
    <name type="scientific">Blautia producta</name>
    <dbReference type="NCBI Taxonomy" id="33035"/>
    <lineage>
        <taxon>Bacteria</taxon>
        <taxon>Bacillati</taxon>
        <taxon>Bacillota</taxon>
        <taxon>Clostridia</taxon>
        <taxon>Lachnospirales</taxon>
        <taxon>Lachnospiraceae</taxon>
        <taxon>Blautia</taxon>
    </lineage>
</organism>
<dbReference type="EMBL" id="CP039126">
    <property type="protein sequence ID" value="QMW81204.1"/>
    <property type="molecule type" value="Genomic_DNA"/>
</dbReference>
<name>A0A7G5N2W1_9FIRM</name>